<proteinExistence type="predicted"/>
<dbReference type="Gramene" id="PRQ28793">
    <property type="protein sequence ID" value="PRQ28793"/>
    <property type="gene ID" value="RchiOBHm_Chr5g0006831"/>
</dbReference>
<dbReference type="STRING" id="74649.A0A2P6Q3P4"/>
<accession>A0A2P6Q3P4</accession>
<evidence type="ECO:0000256" key="1">
    <source>
        <dbReference type="SAM" id="SignalP"/>
    </source>
</evidence>
<dbReference type="OMA" id="CPAKCYK"/>
<comment type="caution">
    <text evidence="2">The sequence shown here is derived from an EMBL/GenBank/DDBJ whole genome shotgun (WGS) entry which is preliminary data.</text>
</comment>
<dbReference type="OrthoDB" id="1107388at2759"/>
<evidence type="ECO:0000313" key="2">
    <source>
        <dbReference type="EMBL" id="PRQ28793.1"/>
    </source>
</evidence>
<dbReference type="PANTHER" id="PTHR34789:SF1">
    <property type="entry name" value="EXPRESSED PROTEIN"/>
    <property type="match status" value="1"/>
</dbReference>
<evidence type="ECO:0000313" key="3">
    <source>
        <dbReference type="Proteomes" id="UP000238479"/>
    </source>
</evidence>
<keyword evidence="1" id="KW-0732">Signal</keyword>
<reference evidence="2 3" key="1">
    <citation type="journal article" date="2018" name="Nat. Genet.">
        <title>The Rosa genome provides new insights in the design of modern roses.</title>
        <authorList>
            <person name="Bendahmane M."/>
        </authorList>
    </citation>
    <scope>NUCLEOTIDE SEQUENCE [LARGE SCALE GENOMIC DNA]</scope>
    <source>
        <strain evidence="3">cv. Old Blush</strain>
    </source>
</reference>
<feature type="signal peptide" evidence="1">
    <location>
        <begin position="1"/>
        <end position="23"/>
    </location>
</feature>
<sequence>MIPTTSLLLATLILTASLGGLSARPESTGAFSAELKHSNNKNKGGGAGGNNGGGGGMGGFFGPGGGFDIPGFGKGFGGGYGGGYGGPSGGSSKGGIVRPTQVCKEKGPCFNKKLTCPAKCFTSYSRSGKGYGGGGGGGGCTIDCKKCTAYC</sequence>
<keyword evidence="3" id="KW-1185">Reference proteome</keyword>
<organism evidence="2 3">
    <name type="scientific">Rosa chinensis</name>
    <name type="common">China rose</name>
    <dbReference type="NCBI Taxonomy" id="74649"/>
    <lineage>
        <taxon>Eukaryota</taxon>
        <taxon>Viridiplantae</taxon>
        <taxon>Streptophyta</taxon>
        <taxon>Embryophyta</taxon>
        <taxon>Tracheophyta</taxon>
        <taxon>Spermatophyta</taxon>
        <taxon>Magnoliopsida</taxon>
        <taxon>eudicotyledons</taxon>
        <taxon>Gunneridae</taxon>
        <taxon>Pentapetalae</taxon>
        <taxon>rosids</taxon>
        <taxon>fabids</taxon>
        <taxon>Rosales</taxon>
        <taxon>Rosaceae</taxon>
        <taxon>Rosoideae</taxon>
        <taxon>Rosoideae incertae sedis</taxon>
        <taxon>Rosa</taxon>
    </lineage>
</organism>
<feature type="chain" id="PRO_5015133962" description="Glycine rich protein" evidence="1">
    <location>
        <begin position="24"/>
        <end position="151"/>
    </location>
</feature>
<dbReference type="Proteomes" id="UP000238479">
    <property type="component" value="Chromosome 5"/>
</dbReference>
<gene>
    <name evidence="2" type="ORF">RchiOBHm_Chr5g0006831</name>
</gene>
<dbReference type="PANTHER" id="PTHR34789">
    <property type="entry name" value="EXPRESSED PROTEIN"/>
    <property type="match status" value="1"/>
</dbReference>
<evidence type="ECO:0008006" key="4">
    <source>
        <dbReference type="Google" id="ProtNLM"/>
    </source>
</evidence>
<dbReference type="AlphaFoldDB" id="A0A2P6Q3P4"/>
<name>A0A2P6Q3P4_ROSCH</name>
<dbReference type="EMBL" id="PDCK01000043">
    <property type="protein sequence ID" value="PRQ28793.1"/>
    <property type="molecule type" value="Genomic_DNA"/>
</dbReference>
<protein>
    <recommendedName>
        <fullName evidence="4">Glycine rich protein</fullName>
    </recommendedName>
</protein>